<dbReference type="EMBL" id="GBXM01106274">
    <property type="protein sequence ID" value="JAH02303.1"/>
    <property type="molecule type" value="Transcribed_RNA"/>
</dbReference>
<feature type="transmembrane region" description="Helical" evidence="1">
    <location>
        <begin position="6"/>
        <end position="30"/>
    </location>
</feature>
<proteinExistence type="predicted"/>
<sequence>MVTFYFVIKLFYIIFSCFNVVLLKTVLHFVKIFVIK</sequence>
<name>A0A0E9PEP3_ANGAN</name>
<reference evidence="2" key="1">
    <citation type="submission" date="2014-11" db="EMBL/GenBank/DDBJ databases">
        <authorList>
            <person name="Amaro Gonzalez C."/>
        </authorList>
    </citation>
    <scope>NUCLEOTIDE SEQUENCE</scope>
</reference>
<evidence type="ECO:0000256" key="1">
    <source>
        <dbReference type="SAM" id="Phobius"/>
    </source>
</evidence>
<reference evidence="2" key="2">
    <citation type="journal article" date="2015" name="Fish Shellfish Immunol.">
        <title>Early steps in the European eel (Anguilla anguilla)-Vibrio vulnificus interaction in the gills: Role of the RtxA13 toxin.</title>
        <authorList>
            <person name="Callol A."/>
            <person name="Pajuelo D."/>
            <person name="Ebbesson L."/>
            <person name="Teles M."/>
            <person name="MacKenzie S."/>
            <person name="Amaro C."/>
        </authorList>
    </citation>
    <scope>NUCLEOTIDE SEQUENCE</scope>
</reference>
<keyword evidence="1" id="KW-1133">Transmembrane helix</keyword>
<keyword evidence="1" id="KW-0812">Transmembrane</keyword>
<evidence type="ECO:0000313" key="2">
    <source>
        <dbReference type="EMBL" id="JAH02303.1"/>
    </source>
</evidence>
<accession>A0A0E9PEP3</accession>
<keyword evidence="1" id="KW-0472">Membrane</keyword>
<dbReference type="AlphaFoldDB" id="A0A0E9PEP3"/>
<protein>
    <submittedName>
        <fullName evidence="2">Uncharacterized protein</fullName>
    </submittedName>
</protein>
<organism evidence="2">
    <name type="scientific">Anguilla anguilla</name>
    <name type="common">European freshwater eel</name>
    <name type="synonym">Muraena anguilla</name>
    <dbReference type="NCBI Taxonomy" id="7936"/>
    <lineage>
        <taxon>Eukaryota</taxon>
        <taxon>Metazoa</taxon>
        <taxon>Chordata</taxon>
        <taxon>Craniata</taxon>
        <taxon>Vertebrata</taxon>
        <taxon>Euteleostomi</taxon>
        <taxon>Actinopterygii</taxon>
        <taxon>Neopterygii</taxon>
        <taxon>Teleostei</taxon>
        <taxon>Anguilliformes</taxon>
        <taxon>Anguillidae</taxon>
        <taxon>Anguilla</taxon>
    </lineage>
</organism>